<dbReference type="InterPro" id="IPR042264">
    <property type="entry name" value="DPH1/DPH2_2"/>
</dbReference>
<dbReference type="Pfam" id="PF01866">
    <property type="entry name" value="Diphthamide_syn"/>
    <property type="match status" value="1"/>
</dbReference>
<comment type="similarity">
    <text evidence="3">Belongs to the DPH1/DPH2 family. DPH1 subfamily.</text>
</comment>
<evidence type="ECO:0000256" key="8">
    <source>
        <dbReference type="ARBA" id="ARBA00022723"/>
    </source>
</evidence>
<comment type="pathway">
    <text evidence="2">Protein modification; peptidyl-diphthamide biosynthesis.</text>
</comment>
<comment type="catalytic activity">
    <reaction evidence="14">
        <text>L-histidyl-[translation elongation factor 2] + S-adenosyl-L-methionine = 2-[(3S)-amino-3-carboxypropyl]-L-histidyl-[translation elongation factor 2] + S-methyl-5'-thioadenosine + H(+)</text>
        <dbReference type="Rhea" id="RHEA:36783"/>
        <dbReference type="Rhea" id="RHEA-COMP:9748"/>
        <dbReference type="Rhea" id="RHEA-COMP:9749"/>
        <dbReference type="ChEBI" id="CHEBI:15378"/>
        <dbReference type="ChEBI" id="CHEBI:17509"/>
        <dbReference type="ChEBI" id="CHEBI:29979"/>
        <dbReference type="ChEBI" id="CHEBI:59789"/>
        <dbReference type="ChEBI" id="CHEBI:73995"/>
        <dbReference type="EC" id="2.5.1.108"/>
    </reaction>
</comment>
<dbReference type="Gene3D" id="3.40.50.11840">
    <property type="entry name" value="Diphthamide synthesis DPH1/DPH2 domain 1"/>
    <property type="match status" value="1"/>
</dbReference>
<dbReference type="UniPathway" id="UPA00559"/>
<dbReference type="InterPro" id="IPR042263">
    <property type="entry name" value="DPH1/DPH2_1"/>
</dbReference>
<dbReference type="InterPro" id="IPR042265">
    <property type="entry name" value="DPH1/DPH2_3"/>
</dbReference>
<keyword evidence="10" id="KW-0411">Iron-sulfur</keyword>
<reference evidence="15" key="1">
    <citation type="submission" date="2015-07" db="EMBL/GenBank/DDBJ databases">
        <title>Adaptation to a free-living lifestyle via gene acquisitions in the diplomonad Trepomonas sp. PC1.</title>
        <authorList>
            <person name="Xu F."/>
            <person name="Jerlstrom-Hultqvist J."/>
            <person name="Kolisko M."/>
            <person name="Simpson A.G.B."/>
            <person name="Roger A.J."/>
            <person name="Svard S.G."/>
            <person name="Andersson J.O."/>
        </authorList>
    </citation>
    <scope>NUCLEOTIDE SEQUENCE</scope>
    <source>
        <strain evidence="15">PC1</strain>
    </source>
</reference>
<dbReference type="GO" id="GO:0090560">
    <property type="term" value="F:2-(3-amino-3-carboxypropyl)histidine synthase activity"/>
    <property type="evidence" value="ECO:0007669"/>
    <property type="project" value="UniProtKB-EC"/>
</dbReference>
<protein>
    <recommendedName>
        <fullName evidence="5">2-(3-amino-3-carboxypropyl)histidine synthase subunit 1</fullName>
        <ecNumber evidence="4">2.5.1.108</ecNumber>
    </recommendedName>
    <alternativeName>
        <fullName evidence="12">Diphthamide biosynthesis protein 1</fullName>
    </alternativeName>
    <alternativeName>
        <fullName evidence="13">Diphtheria toxin resistance protein 1</fullName>
    </alternativeName>
    <alternativeName>
        <fullName evidence="11">S-adenosyl-L-methionine:L-histidine 3-amino-3-carboxypropyltransferase 1</fullName>
    </alternativeName>
</protein>
<keyword evidence="6" id="KW-0808">Transferase</keyword>
<feature type="non-terminal residue" evidence="15">
    <location>
        <position position="320"/>
    </location>
</feature>
<keyword evidence="7" id="KW-0949">S-adenosyl-L-methionine</keyword>
<dbReference type="InterPro" id="IPR016435">
    <property type="entry name" value="DPH1/DPH2"/>
</dbReference>
<dbReference type="Gene3D" id="3.40.50.11860">
    <property type="entry name" value="Diphthamide synthesis DPH1/DPH2 domain 3"/>
    <property type="match status" value="1"/>
</dbReference>
<dbReference type="AlphaFoldDB" id="A0A146KCM0"/>
<dbReference type="EMBL" id="GDID01003405">
    <property type="protein sequence ID" value="JAP93201.1"/>
    <property type="molecule type" value="Transcribed_RNA"/>
</dbReference>
<name>A0A146KCM0_9EUKA</name>
<evidence type="ECO:0000256" key="13">
    <source>
        <dbReference type="ARBA" id="ARBA00032789"/>
    </source>
</evidence>
<organism evidence="15">
    <name type="scientific">Trepomonas sp. PC1</name>
    <dbReference type="NCBI Taxonomy" id="1076344"/>
    <lineage>
        <taxon>Eukaryota</taxon>
        <taxon>Metamonada</taxon>
        <taxon>Diplomonadida</taxon>
        <taxon>Hexamitidae</taxon>
        <taxon>Hexamitinae</taxon>
        <taxon>Trepomonas</taxon>
    </lineage>
</organism>
<evidence type="ECO:0000256" key="6">
    <source>
        <dbReference type="ARBA" id="ARBA00022679"/>
    </source>
</evidence>
<dbReference type="PIRSF" id="PIRSF004967">
    <property type="entry name" value="DPH1"/>
    <property type="match status" value="1"/>
</dbReference>
<dbReference type="PANTHER" id="PTHR10762">
    <property type="entry name" value="DIPHTHAMIDE BIOSYNTHESIS PROTEIN"/>
    <property type="match status" value="1"/>
</dbReference>
<keyword evidence="8" id="KW-0479">Metal-binding</keyword>
<dbReference type="NCBIfam" id="TIGR00322">
    <property type="entry name" value="diphth2_R"/>
    <property type="match status" value="1"/>
</dbReference>
<evidence type="ECO:0000256" key="14">
    <source>
        <dbReference type="ARBA" id="ARBA00048403"/>
    </source>
</evidence>
<evidence type="ECO:0000256" key="5">
    <source>
        <dbReference type="ARBA" id="ARBA00021915"/>
    </source>
</evidence>
<evidence type="ECO:0000256" key="9">
    <source>
        <dbReference type="ARBA" id="ARBA00023004"/>
    </source>
</evidence>
<dbReference type="Gene3D" id="3.40.50.11850">
    <property type="entry name" value="Diphthamide synthesis DPH1/DPH2 domain 2"/>
    <property type="match status" value="1"/>
</dbReference>
<evidence type="ECO:0000256" key="11">
    <source>
        <dbReference type="ARBA" id="ARBA00031690"/>
    </source>
</evidence>
<evidence type="ECO:0000256" key="12">
    <source>
        <dbReference type="ARBA" id="ARBA00032574"/>
    </source>
</evidence>
<keyword evidence="9" id="KW-0408">Iron</keyword>
<dbReference type="GO" id="GO:0051536">
    <property type="term" value="F:iron-sulfur cluster binding"/>
    <property type="evidence" value="ECO:0007669"/>
    <property type="project" value="UniProtKB-KW"/>
</dbReference>
<evidence type="ECO:0000313" key="15">
    <source>
        <dbReference type="EMBL" id="JAP93201.1"/>
    </source>
</evidence>
<evidence type="ECO:0000256" key="2">
    <source>
        <dbReference type="ARBA" id="ARBA00005156"/>
    </source>
</evidence>
<proteinExistence type="inferred from homology"/>
<evidence type="ECO:0000256" key="4">
    <source>
        <dbReference type="ARBA" id="ARBA00012221"/>
    </source>
</evidence>
<comment type="cofactor">
    <cofactor evidence="1">
        <name>[4Fe-4S] cluster</name>
        <dbReference type="ChEBI" id="CHEBI:49883"/>
    </cofactor>
</comment>
<evidence type="ECO:0000256" key="7">
    <source>
        <dbReference type="ARBA" id="ARBA00022691"/>
    </source>
</evidence>
<dbReference type="GO" id="GO:0046872">
    <property type="term" value="F:metal ion binding"/>
    <property type="evidence" value="ECO:0007669"/>
    <property type="project" value="UniProtKB-KW"/>
</dbReference>
<dbReference type="GO" id="GO:0017183">
    <property type="term" value="P:protein histidyl modification to diphthamide"/>
    <property type="evidence" value="ECO:0007669"/>
    <property type="project" value="UniProtKB-UniPathway"/>
</dbReference>
<dbReference type="PANTHER" id="PTHR10762:SF1">
    <property type="entry name" value="2-(3-AMINO-3-CARBOXYPROPYL)HISTIDINE SYNTHASE SUBUNIT 1"/>
    <property type="match status" value="1"/>
</dbReference>
<gene>
    <name evidence="15" type="ORF">TPC1_14609</name>
</gene>
<evidence type="ECO:0000256" key="3">
    <source>
        <dbReference type="ARBA" id="ARBA00010173"/>
    </source>
</evidence>
<evidence type="ECO:0000256" key="10">
    <source>
        <dbReference type="ARBA" id="ARBA00023014"/>
    </source>
</evidence>
<accession>A0A146KCM0</accession>
<dbReference type="EC" id="2.5.1.108" evidence="4"/>
<sequence>FELDKVYSFIKNSQLVALQFPEGLMKFSVEISELIERNTQASPIIFGDVVYGACNYDSCASKLMGIEKYVHFGHTQLVKPTIDTLFIPCRLQHKLSSENVNLIQQHLQINKFTEIQVTGTAQTHHFIPQLQQRLNNVKISVHQFKSLNYGEMLGCTCQVNQKIVYSLVDGIFHAEASNICSPNSRIFQVNLILNQIQEIQTDVQLKKLKRLEMVRKVKQLKIEKVLIVFGTLGQQSSLTTLNSVKQRLKGKIVHVQALQEIFPHKILSGYDLVLQIACPRLTFDWGEEFGYNILSLNEFENIEDMEDSYRLDNFAGVEGK</sequence>
<feature type="non-terminal residue" evidence="15">
    <location>
        <position position="1"/>
    </location>
</feature>
<dbReference type="SFLD" id="SFLDS00032">
    <property type="entry name" value="Radical_SAM_3-amino-3-carboxyp"/>
    <property type="match status" value="1"/>
</dbReference>
<evidence type="ECO:0000256" key="1">
    <source>
        <dbReference type="ARBA" id="ARBA00001966"/>
    </source>
</evidence>
<dbReference type="InterPro" id="IPR035435">
    <property type="entry name" value="DPH1/DPH2_euk_archaea"/>
</dbReference>